<dbReference type="SUPFAM" id="SSF53850">
    <property type="entry name" value="Periplasmic binding protein-like II"/>
    <property type="match status" value="1"/>
</dbReference>
<protein>
    <submittedName>
        <fullName evidence="3">Tripartite tricarboxylate transporter substrate binding protein</fullName>
    </submittedName>
</protein>
<gene>
    <name evidence="3" type="ORF">GFK26_13500</name>
</gene>
<dbReference type="PIRSF" id="PIRSF017082">
    <property type="entry name" value="YflP"/>
    <property type="match status" value="1"/>
</dbReference>
<comment type="similarity">
    <text evidence="1">Belongs to the UPF0065 (bug) family.</text>
</comment>
<dbReference type="RefSeq" id="WP_153282386.1">
    <property type="nucleotide sequence ID" value="NZ_CP045644.1"/>
</dbReference>
<dbReference type="AlphaFoldDB" id="A0A5Q0M550"/>
<dbReference type="EMBL" id="CP045644">
    <property type="protein sequence ID" value="QFZ83694.1"/>
    <property type="molecule type" value="Genomic_DNA"/>
</dbReference>
<dbReference type="Pfam" id="PF03401">
    <property type="entry name" value="TctC"/>
    <property type="match status" value="1"/>
</dbReference>
<name>A0A5Q0M550_VARPD</name>
<evidence type="ECO:0000256" key="2">
    <source>
        <dbReference type="SAM" id="SignalP"/>
    </source>
</evidence>
<dbReference type="InterPro" id="IPR042100">
    <property type="entry name" value="Bug_dom1"/>
</dbReference>
<evidence type="ECO:0000313" key="3">
    <source>
        <dbReference type="EMBL" id="QFZ83694.1"/>
    </source>
</evidence>
<dbReference type="Gene3D" id="3.40.190.10">
    <property type="entry name" value="Periplasmic binding protein-like II"/>
    <property type="match status" value="1"/>
</dbReference>
<dbReference type="Proteomes" id="UP000326780">
    <property type="component" value="Chromosome"/>
</dbReference>
<dbReference type="PANTHER" id="PTHR42928:SF5">
    <property type="entry name" value="BLR1237 PROTEIN"/>
    <property type="match status" value="1"/>
</dbReference>
<dbReference type="InterPro" id="IPR005064">
    <property type="entry name" value="BUG"/>
</dbReference>
<sequence>MQSLDLFSRRHLMAALAGSAALAALPHRAFAQQQQPLPPLIKLVVGYSAGGPVDGAARLLAPALGQELGTQVIVDNRPGAAGSLGGNAVAKAPPDGAMLFFAASPTITINPNVQRSMPFDPMKDLTPLAPLVDYTNVLVVNNDLPVRNVGELLAYAKAKPGKLFYGSAGVGASNHLCGALLEKMSGLQLTHVPYKGSAPALADVMAGTVPMMFDIIATSRPFIQSGKLRALAVTSRQRNRMLPDVPTMIESGVPGYDVGGWFGLYGPARMDPALVARVNAAAQKMLAREDIAHRLREQGYDVWTGAPEVLGTKGVSDRKLWASASKGIEAE</sequence>
<proteinExistence type="inferred from homology"/>
<reference evidence="3 4" key="1">
    <citation type="submission" date="2019-10" db="EMBL/GenBank/DDBJ databases">
        <title>Complete genome sequence of Variovorax paradoxus 5C-2.</title>
        <authorList>
            <person name="Gogoleva N.E."/>
            <person name="Balkin A.S."/>
        </authorList>
    </citation>
    <scope>NUCLEOTIDE SEQUENCE [LARGE SCALE GENOMIC DNA]</scope>
    <source>
        <strain evidence="3 4">5C-2</strain>
    </source>
</reference>
<organism evidence="3 4">
    <name type="scientific">Variovorax paradoxus</name>
    <dbReference type="NCBI Taxonomy" id="34073"/>
    <lineage>
        <taxon>Bacteria</taxon>
        <taxon>Pseudomonadati</taxon>
        <taxon>Pseudomonadota</taxon>
        <taxon>Betaproteobacteria</taxon>
        <taxon>Burkholderiales</taxon>
        <taxon>Comamonadaceae</taxon>
        <taxon>Variovorax</taxon>
    </lineage>
</organism>
<accession>A0A5Q0M550</accession>
<keyword evidence="2" id="KW-0732">Signal</keyword>
<dbReference type="PANTHER" id="PTHR42928">
    <property type="entry name" value="TRICARBOXYLATE-BINDING PROTEIN"/>
    <property type="match status" value="1"/>
</dbReference>
<dbReference type="PROSITE" id="PS51318">
    <property type="entry name" value="TAT"/>
    <property type="match status" value="1"/>
</dbReference>
<dbReference type="Gene3D" id="3.40.190.150">
    <property type="entry name" value="Bordetella uptake gene, domain 1"/>
    <property type="match status" value="1"/>
</dbReference>
<dbReference type="CDD" id="cd13578">
    <property type="entry name" value="PBP2_Bug27"/>
    <property type="match status" value="1"/>
</dbReference>
<dbReference type="InterPro" id="IPR006311">
    <property type="entry name" value="TAT_signal"/>
</dbReference>
<evidence type="ECO:0000313" key="4">
    <source>
        <dbReference type="Proteomes" id="UP000326780"/>
    </source>
</evidence>
<evidence type="ECO:0000256" key="1">
    <source>
        <dbReference type="ARBA" id="ARBA00006987"/>
    </source>
</evidence>
<feature type="chain" id="PRO_5024910255" evidence="2">
    <location>
        <begin position="32"/>
        <end position="331"/>
    </location>
</feature>
<feature type="signal peptide" evidence="2">
    <location>
        <begin position="1"/>
        <end position="31"/>
    </location>
</feature>